<dbReference type="Proteomes" id="UP000514715">
    <property type="component" value="Chromosome"/>
</dbReference>
<reference evidence="1 2" key="1">
    <citation type="submission" date="2020-06" db="EMBL/GenBank/DDBJ databases">
        <title>REHAB project genomes.</title>
        <authorList>
            <person name="Shaw L.P."/>
        </authorList>
    </citation>
    <scope>NUCLEOTIDE SEQUENCE [LARGE SCALE GENOMIC DNA]</scope>
    <source>
        <strain evidence="1 2">RHB07-C04</strain>
    </source>
</reference>
<protein>
    <submittedName>
        <fullName evidence="1">Uncharacterized protein</fullName>
    </submittedName>
</protein>
<sequence length="149" mass="17077">MMYHILMEIKAVRYIRDIVLDSENDYTDIMVHYRCKTPLSESDTCAMICRYFESVYFDDEAGGDFFIPKTTAVELWSEMGGVLRCKPDHRSLSLKVDNTVIIPVIPEIVYALKNGTYDPISSDITSSVNTWFGDLFDDNGDLIIHKQDC</sequence>
<dbReference type="AlphaFoldDB" id="A0A5E9RYC4"/>
<dbReference type="EMBL" id="CP057975">
    <property type="protein sequence ID" value="QMP47016.1"/>
    <property type="molecule type" value="Genomic_DNA"/>
</dbReference>
<accession>A0A5E9RYC4</accession>
<dbReference type="RefSeq" id="WP_134250672.1">
    <property type="nucleotide sequence ID" value="NZ_BLEN01000043.1"/>
</dbReference>
<proteinExistence type="predicted"/>
<evidence type="ECO:0000313" key="1">
    <source>
        <dbReference type="EMBL" id="QMP47016.1"/>
    </source>
</evidence>
<organism evidence="1 2">
    <name type="scientific">Escherichia coli</name>
    <dbReference type="NCBI Taxonomy" id="562"/>
    <lineage>
        <taxon>Bacteria</taxon>
        <taxon>Pseudomonadati</taxon>
        <taxon>Pseudomonadota</taxon>
        <taxon>Gammaproteobacteria</taxon>
        <taxon>Enterobacterales</taxon>
        <taxon>Enterobacteriaceae</taxon>
        <taxon>Escherichia</taxon>
    </lineage>
</organism>
<gene>
    <name evidence="1" type="ORF">HVW04_20095</name>
</gene>
<evidence type="ECO:0000313" key="2">
    <source>
        <dbReference type="Proteomes" id="UP000514715"/>
    </source>
</evidence>
<name>A0A5E9RYC4_ECOLX</name>